<accession>A0A1H1NT61</accession>
<dbReference type="STRING" id="117157.SAMN04489717_1339"/>
<reference evidence="2 3" key="1">
    <citation type="submission" date="2016-10" db="EMBL/GenBank/DDBJ databases">
        <authorList>
            <person name="de Groot N.N."/>
        </authorList>
    </citation>
    <scope>NUCLEOTIDE SEQUENCE [LARGE SCALE GENOMIC DNA]</scope>
    <source>
        <strain evidence="2 3">DSM 22024</strain>
    </source>
</reference>
<dbReference type="EMBL" id="LT629732">
    <property type="protein sequence ID" value="SDS01559.1"/>
    <property type="molecule type" value="Genomic_DNA"/>
</dbReference>
<feature type="region of interest" description="Disordered" evidence="1">
    <location>
        <begin position="55"/>
        <end position="76"/>
    </location>
</feature>
<protein>
    <submittedName>
        <fullName evidence="2">Uncharacterized protein</fullName>
    </submittedName>
</protein>
<evidence type="ECO:0000256" key="1">
    <source>
        <dbReference type="SAM" id="MobiDB-lite"/>
    </source>
</evidence>
<proteinExistence type="predicted"/>
<dbReference type="AlphaFoldDB" id="A0A1H1NT61"/>
<evidence type="ECO:0000313" key="2">
    <source>
        <dbReference type="EMBL" id="SDS01559.1"/>
    </source>
</evidence>
<evidence type="ECO:0000313" key="3">
    <source>
        <dbReference type="Proteomes" id="UP000198983"/>
    </source>
</evidence>
<keyword evidence="3" id="KW-1185">Reference proteome</keyword>
<name>A0A1H1NT61_9ACTN</name>
<dbReference type="RefSeq" id="WP_092651587.1">
    <property type="nucleotide sequence ID" value="NZ_LT629732.1"/>
</dbReference>
<sequence length="76" mass="8618">MTTFPTYELAQQRQAELRSLAAGHHATPFRAAGRRTMRPWFARVLRGLADRLEPMASSRTQRRMGLPAQRLARPSG</sequence>
<dbReference type="Proteomes" id="UP000198983">
    <property type="component" value="Chromosome I"/>
</dbReference>
<dbReference type="OrthoDB" id="9880896at2"/>
<gene>
    <name evidence="2" type="ORF">SAMN04489717_1339</name>
</gene>
<organism evidence="2 3">
    <name type="scientific">Actinopolymorpha singaporensis</name>
    <dbReference type="NCBI Taxonomy" id="117157"/>
    <lineage>
        <taxon>Bacteria</taxon>
        <taxon>Bacillati</taxon>
        <taxon>Actinomycetota</taxon>
        <taxon>Actinomycetes</taxon>
        <taxon>Propionibacteriales</taxon>
        <taxon>Actinopolymorphaceae</taxon>
        <taxon>Actinopolymorpha</taxon>
    </lineage>
</organism>